<keyword evidence="2" id="KW-0812">Transmembrane</keyword>
<keyword evidence="2" id="KW-0472">Membrane</keyword>
<name>W6NGG8_HAECO</name>
<evidence type="ECO:0000256" key="2">
    <source>
        <dbReference type="SAM" id="Phobius"/>
    </source>
</evidence>
<evidence type="ECO:0000256" key="1">
    <source>
        <dbReference type="SAM" id="MobiDB-lite"/>
    </source>
</evidence>
<feature type="region of interest" description="Disordered" evidence="1">
    <location>
        <begin position="1"/>
        <end position="70"/>
    </location>
</feature>
<sequence length="138" mass="14816">MGKGGYDRAQPYMSPLPRSSRASRGRSRTASKSEVSGISGFGSDPSGGCETVIQGKGGRGGKRGLAASASNKSKVNVLVTVLAVIFTQFIFCVIFAVIVLLHHARMIDWFPALTELTGEGYLREIKRGELNINIDKLE</sequence>
<feature type="transmembrane region" description="Helical" evidence="2">
    <location>
        <begin position="77"/>
        <end position="101"/>
    </location>
</feature>
<keyword evidence="4" id="KW-1185">Reference proteome</keyword>
<reference evidence="3" key="2">
    <citation type="submission" date="2013-05" db="EMBL/GenBank/DDBJ databases">
        <title>The genome and transcriptome of Haemonchus contortus: a key model parasite for drug and vaccine discovery.</title>
        <authorList>
            <person name="Laing R."/>
            <person name="Kikuchi T."/>
            <person name="Martinelli A."/>
            <person name="Tsai I.J."/>
            <person name="Beech R.N."/>
            <person name="Redman E."/>
            <person name="Holroyd N."/>
            <person name="Bartley D.J."/>
            <person name="Beasley H."/>
            <person name="Britton C."/>
            <person name="Curran D."/>
            <person name="Devaney E."/>
            <person name="Gilabert A."/>
            <person name="Jackson F."/>
            <person name="Hunt M."/>
            <person name="Johnston S."/>
            <person name="Kryukov I."/>
            <person name="Li K."/>
            <person name="Morrison A.A."/>
            <person name="Reid A.J."/>
            <person name="Sargison N."/>
            <person name="Saunders G."/>
            <person name="Wasmuth J.D."/>
            <person name="Wolstenholme A."/>
            <person name="Berriman M."/>
            <person name="Gilleard J.S."/>
            <person name="Cotton J.A."/>
        </authorList>
    </citation>
    <scope>NUCLEOTIDE SEQUENCE [LARGE SCALE GENOMIC DNA]</scope>
    <source>
        <strain evidence="3">ISE/inbred ISE</strain>
    </source>
</reference>
<dbReference type="Proteomes" id="UP000025227">
    <property type="component" value="Unplaced"/>
</dbReference>
<dbReference type="EMBL" id="CAVP010059482">
    <property type="protein sequence ID" value="CDL95850.1"/>
    <property type="molecule type" value="Genomic_DNA"/>
</dbReference>
<gene>
    <name evidence="3" type="ORF">HCOI_01628800</name>
</gene>
<evidence type="ECO:0000313" key="4">
    <source>
        <dbReference type="Proteomes" id="UP000025227"/>
    </source>
</evidence>
<reference evidence="5" key="3">
    <citation type="submission" date="2020-12" db="UniProtKB">
        <authorList>
            <consortium name="WormBaseParasite"/>
        </authorList>
    </citation>
    <scope>IDENTIFICATION</scope>
    <source>
        <strain evidence="5">MHco3</strain>
    </source>
</reference>
<evidence type="ECO:0000313" key="5">
    <source>
        <dbReference type="WBParaSite" id="HCON_00120510-00001"/>
    </source>
</evidence>
<keyword evidence="2" id="KW-1133">Transmembrane helix</keyword>
<organism evidence="3">
    <name type="scientific">Haemonchus contortus</name>
    <name type="common">Barber pole worm</name>
    <dbReference type="NCBI Taxonomy" id="6289"/>
    <lineage>
        <taxon>Eukaryota</taxon>
        <taxon>Metazoa</taxon>
        <taxon>Ecdysozoa</taxon>
        <taxon>Nematoda</taxon>
        <taxon>Chromadorea</taxon>
        <taxon>Rhabditida</taxon>
        <taxon>Rhabditina</taxon>
        <taxon>Rhabditomorpha</taxon>
        <taxon>Strongyloidea</taxon>
        <taxon>Trichostrongylidae</taxon>
        <taxon>Haemonchus</taxon>
    </lineage>
</organism>
<evidence type="ECO:0000313" key="3">
    <source>
        <dbReference type="EMBL" id="CDL95850.1"/>
    </source>
</evidence>
<protein>
    <submittedName>
        <fullName evidence="3 5">Uncharacterized protein</fullName>
    </submittedName>
</protein>
<reference evidence="3" key="1">
    <citation type="submission" date="2013-03" db="EMBL/GenBank/DDBJ databases">
        <authorList>
            <person name="Aslett M."/>
        </authorList>
    </citation>
    <scope>NUCLEOTIDE SEQUENCE [LARGE SCALE GENOMIC DNA]</scope>
    <source>
        <strain evidence="3">ISE/inbred ISE</strain>
    </source>
</reference>
<accession>W6NGG8</accession>
<dbReference type="OrthoDB" id="5846844at2759"/>
<proteinExistence type="predicted"/>
<dbReference type="WBParaSite" id="HCON_00120510-00001">
    <property type="protein sequence ID" value="HCON_00120510-00001"/>
    <property type="gene ID" value="HCON_00120510"/>
</dbReference>
<dbReference type="AlphaFoldDB" id="W6NGG8"/>